<sequence>MTQQNTIRPEADTPFTPDQTAVPRPSAAPVFRPRQRFLRVSLFFLSVVIHIYIWDIFLARFTLLRWYVRRSAAARWSRLARRFRFLALELGGMQIKLGQFLSSRADIVPDMVRRELAGLQDEVPPAPAGHVLEVIIEELGAPPSEIFQRFDQEAVAAASLGQVHFATLHNGREVAVKVQRPYIERIIEVDLSAVAWVIRLIKNYPPIRRRADLDALLAEFARVLVQELDYVQEVQSAARFRKNFAGVYGVHVPEPIPEYSTRRVLVMERISGVKINDLPTLEALGVSRIELASRLNNCYLKQFFVDGFFHADPHPGNLFVRIDPELPTVAYTNGQTEPMKQSDDFRNGLLSDGHLLDDAEAHTVQRGRPFTLIFIDFGMVGSLPPQTMEVIRGGVVGLATNDAERIVDTFERLNMLLPGADRRLIVHGVEIMLRHSFDRTMREMTNIDVDAIFAETKGIIYDLPFQIPQNLLYFGRAMSMVAGLSTELCPDINLFQELRPFARMLLDQERRNGNWSEQIQKELRELGQILLTLPRQMDAYYRAGNRGELQTRSDMSRLERGLRRVERSNDRLAGGMLATGLFLGGVQLRTRGFEKEADRAWWASVLATIWILWPRGER</sequence>
<dbReference type="Proteomes" id="UP000220922">
    <property type="component" value="Unassembled WGS sequence"/>
</dbReference>
<name>A0A2H3KQM0_9CHLR</name>
<keyword evidence="3" id="KW-0472">Membrane</keyword>
<feature type="domain" description="ABC1 atypical kinase-like" evidence="4">
    <location>
        <begin position="119"/>
        <end position="408"/>
    </location>
</feature>
<keyword evidence="3" id="KW-1133">Transmembrane helix</keyword>
<proteinExistence type="inferred from homology"/>
<organism evidence="5 6">
    <name type="scientific">Candidatus Chloroploca asiatica</name>
    <dbReference type="NCBI Taxonomy" id="1506545"/>
    <lineage>
        <taxon>Bacteria</taxon>
        <taxon>Bacillati</taxon>
        <taxon>Chloroflexota</taxon>
        <taxon>Chloroflexia</taxon>
        <taxon>Chloroflexales</taxon>
        <taxon>Chloroflexineae</taxon>
        <taxon>Oscillochloridaceae</taxon>
        <taxon>Candidatus Chloroploca</taxon>
    </lineage>
</organism>
<dbReference type="PANTHER" id="PTHR10566">
    <property type="entry name" value="CHAPERONE-ACTIVITY OF BC1 COMPLEX CABC1 -RELATED"/>
    <property type="match status" value="1"/>
</dbReference>
<keyword evidence="3" id="KW-0812">Transmembrane</keyword>
<dbReference type="SUPFAM" id="SSF56112">
    <property type="entry name" value="Protein kinase-like (PK-like)"/>
    <property type="match status" value="1"/>
</dbReference>
<gene>
    <name evidence="5" type="ORF">A9Q02_08875</name>
</gene>
<reference evidence="5 6" key="1">
    <citation type="submission" date="2016-05" db="EMBL/GenBank/DDBJ databases">
        <authorList>
            <person name="Lavstsen T."/>
            <person name="Jespersen J.S."/>
        </authorList>
    </citation>
    <scope>NUCLEOTIDE SEQUENCE [LARGE SCALE GENOMIC DNA]</scope>
    <source>
        <strain evidence="5 6">B7-9</strain>
    </source>
</reference>
<dbReference type="RefSeq" id="WP_097650804.1">
    <property type="nucleotide sequence ID" value="NZ_LYXE01000031.1"/>
</dbReference>
<dbReference type="PANTHER" id="PTHR10566:SF113">
    <property type="entry name" value="PROTEIN ACTIVITY OF BC1 COMPLEX KINASE 7, CHLOROPLASTIC"/>
    <property type="match status" value="1"/>
</dbReference>
<dbReference type="InterPro" id="IPR004147">
    <property type="entry name" value="ABC1_dom"/>
</dbReference>
<accession>A0A2H3KQM0</accession>
<evidence type="ECO:0000256" key="1">
    <source>
        <dbReference type="ARBA" id="ARBA00009670"/>
    </source>
</evidence>
<comment type="caution">
    <text evidence="5">The sequence shown here is derived from an EMBL/GenBank/DDBJ whole genome shotgun (WGS) entry which is preliminary data.</text>
</comment>
<evidence type="ECO:0000313" key="5">
    <source>
        <dbReference type="EMBL" id="PDW00720.1"/>
    </source>
</evidence>
<protein>
    <submittedName>
        <fullName evidence="5">ABC transporter</fullName>
    </submittedName>
</protein>
<dbReference type="EMBL" id="LYXE01000031">
    <property type="protein sequence ID" value="PDW00720.1"/>
    <property type="molecule type" value="Genomic_DNA"/>
</dbReference>
<dbReference type="InterPro" id="IPR011009">
    <property type="entry name" value="Kinase-like_dom_sf"/>
</dbReference>
<dbReference type="OrthoDB" id="9795390at2"/>
<evidence type="ECO:0000256" key="3">
    <source>
        <dbReference type="SAM" id="Phobius"/>
    </source>
</evidence>
<feature type="region of interest" description="Disordered" evidence="2">
    <location>
        <begin position="1"/>
        <end position="26"/>
    </location>
</feature>
<dbReference type="AlphaFoldDB" id="A0A2H3KQM0"/>
<evidence type="ECO:0000313" key="6">
    <source>
        <dbReference type="Proteomes" id="UP000220922"/>
    </source>
</evidence>
<evidence type="ECO:0000259" key="4">
    <source>
        <dbReference type="Pfam" id="PF03109"/>
    </source>
</evidence>
<dbReference type="Pfam" id="PF03109">
    <property type="entry name" value="ABC1"/>
    <property type="match status" value="1"/>
</dbReference>
<keyword evidence="6" id="KW-1185">Reference proteome</keyword>
<evidence type="ECO:0000256" key="2">
    <source>
        <dbReference type="SAM" id="MobiDB-lite"/>
    </source>
</evidence>
<dbReference type="InterPro" id="IPR050154">
    <property type="entry name" value="UbiB_kinase"/>
</dbReference>
<dbReference type="CDD" id="cd05121">
    <property type="entry name" value="ABC1_ADCK3-like"/>
    <property type="match status" value="1"/>
</dbReference>
<feature type="transmembrane region" description="Helical" evidence="3">
    <location>
        <begin position="42"/>
        <end position="68"/>
    </location>
</feature>
<comment type="similarity">
    <text evidence="1">Belongs to the protein kinase superfamily. ADCK protein kinase family.</text>
</comment>